<dbReference type="Gene3D" id="1.10.1060.10">
    <property type="entry name" value="Alpha-helical ferredoxin"/>
    <property type="match status" value="1"/>
</dbReference>
<dbReference type="Proteomes" id="UP001409291">
    <property type="component" value="Unassembled WGS sequence"/>
</dbReference>
<organism evidence="7 8">
    <name type="scientific">Sphingobacterium kitahiroshimense</name>
    <dbReference type="NCBI Taxonomy" id="470446"/>
    <lineage>
        <taxon>Bacteria</taxon>
        <taxon>Pseudomonadati</taxon>
        <taxon>Bacteroidota</taxon>
        <taxon>Sphingobacteriia</taxon>
        <taxon>Sphingobacteriales</taxon>
        <taxon>Sphingobacteriaceae</taxon>
        <taxon>Sphingobacterium</taxon>
    </lineage>
</organism>
<dbReference type="SUPFAM" id="SSF51971">
    <property type="entry name" value="Nucleotide-binding domain"/>
    <property type="match status" value="2"/>
</dbReference>
<gene>
    <name evidence="7" type="ORF">ABE541_12490</name>
</gene>
<keyword evidence="2" id="KW-0560">Oxidoreductase</keyword>
<keyword evidence="3" id="KW-0314">Glutamate biosynthesis</keyword>
<evidence type="ECO:0000313" key="7">
    <source>
        <dbReference type="EMBL" id="MEN5378078.1"/>
    </source>
</evidence>
<reference evidence="7 8" key="1">
    <citation type="submission" date="2024-04" db="EMBL/GenBank/DDBJ databases">
        <title>WGS of bacteria from Torrens River.</title>
        <authorList>
            <person name="Wyrsch E.R."/>
            <person name="Drigo B."/>
        </authorList>
    </citation>
    <scope>NUCLEOTIDE SEQUENCE [LARGE SCALE GENOMIC DNA]</scope>
    <source>
        <strain evidence="7 8">TWI391</strain>
    </source>
</reference>
<protein>
    <submittedName>
        <fullName evidence="7">Glutamate synthase subunit beta</fullName>
    </submittedName>
</protein>
<dbReference type="Pfam" id="PF14691">
    <property type="entry name" value="Fer4_20"/>
    <property type="match status" value="1"/>
</dbReference>
<dbReference type="InterPro" id="IPR006005">
    <property type="entry name" value="Glut_synth_ssu1"/>
</dbReference>
<accession>A0ABV0BVN8</accession>
<comment type="caution">
    <text evidence="7">The sequence shown here is derived from an EMBL/GenBank/DDBJ whole genome shotgun (WGS) entry which is preliminary data.</text>
</comment>
<keyword evidence="8" id="KW-1185">Reference proteome</keyword>
<evidence type="ECO:0000259" key="6">
    <source>
        <dbReference type="Pfam" id="PF14691"/>
    </source>
</evidence>
<proteinExistence type="predicted"/>
<dbReference type="InterPro" id="IPR009051">
    <property type="entry name" value="Helical_ferredxn"/>
</dbReference>
<feature type="domain" description="FAD/NAD(P)-binding" evidence="5">
    <location>
        <begin position="145"/>
        <end position="458"/>
    </location>
</feature>
<evidence type="ECO:0000256" key="4">
    <source>
        <dbReference type="ARBA" id="ARBA00029440"/>
    </source>
</evidence>
<feature type="domain" description="Dihydroprymidine dehydrogenase" evidence="6">
    <location>
        <begin position="23"/>
        <end position="130"/>
    </location>
</feature>
<dbReference type="Pfam" id="PF07992">
    <property type="entry name" value="Pyr_redox_2"/>
    <property type="match status" value="1"/>
</dbReference>
<dbReference type="InterPro" id="IPR023753">
    <property type="entry name" value="FAD/NAD-binding_dom"/>
</dbReference>
<name>A0ABV0BVN8_9SPHI</name>
<comment type="pathway">
    <text evidence="4">Amino-acid biosynthesis.</text>
</comment>
<evidence type="ECO:0000256" key="3">
    <source>
        <dbReference type="ARBA" id="ARBA00023164"/>
    </source>
</evidence>
<keyword evidence="1" id="KW-0028">Amino-acid biosynthesis</keyword>
<dbReference type="NCBIfam" id="TIGR01317">
    <property type="entry name" value="GOGAT_sm_gam"/>
    <property type="match status" value="1"/>
</dbReference>
<dbReference type="PRINTS" id="PR00419">
    <property type="entry name" value="ADXRDTASE"/>
</dbReference>
<dbReference type="EMBL" id="JBDJNQ010000005">
    <property type="protein sequence ID" value="MEN5378078.1"/>
    <property type="molecule type" value="Genomic_DNA"/>
</dbReference>
<evidence type="ECO:0000313" key="8">
    <source>
        <dbReference type="Proteomes" id="UP001409291"/>
    </source>
</evidence>
<dbReference type="RefSeq" id="WP_183916012.1">
    <property type="nucleotide sequence ID" value="NZ_JBDJLH010000008.1"/>
</dbReference>
<dbReference type="PANTHER" id="PTHR43100:SF1">
    <property type="entry name" value="GLUTAMATE SYNTHASE [NADPH] SMALL CHAIN"/>
    <property type="match status" value="1"/>
</dbReference>
<dbReference type="InterPro" id="IPR036188">
    <property type="entry name" value="FAD/NAD-bd_sf"/>
</dbReference>
<dbReference type="PANTHER" id="PTHR43100">
    <property type="entry name" value="GLUTAMATE SYNTHASE [NADPH] SMALL CHAIN"/>
    <property type="match status" value="1"/>
</dbReference>
<dbReference type="Gene3D" id="3.50.50.60">
    <property type="entry name" value="FAD/NAD(P)-binding domain"/>
    <property type="match status" value="2"/>
</dbReference>
<dbReference type="SUPFAM" id="SSF46548">
    <property type="entry name" value="alpha-helical ferredoxin"/>
    <property type="match status" value="1"/>
</dbReference>
<dbReference type="InterPro" id="IPR051394">
    <property type="entry name" value="Glutamate_Synthase"/>
</dbReference>
<evidence type="ECO:0000256" key="1">
    <source>
        <dbReference type="ARBA" id="ARBA00022605"/>
    </source>
</evidence>
<evidence type="ECO:0000259" key="5">
    <source>
        <dbReference type="Pfam" id="PF07992"/>
    </source>
</evidence>
<evidence type="ECO:0000256" key="2">
    <source>
        <dbReference type="ARBA" id="ARBA00023002"/>
    </source>
</evidence>
<sequence>MGKITGFKEYDRELPQKEPVAYRIQNFQEFNKGYTDSQLNTQAARCMDCGIPFCHSGCPLGNVIPEFNDAVYDGKWEDAYNILTSTNNFPEFTGRICPAPCESACVLGIHSSPITIEEIEKHIIEIAFNKGYVKPNKSYIKTDKRVAIVGSGPAGLAAAAQLNKAGHDVVVFERDDQLGGLLRYGIPDFKLDKKIIDRRISVMQESGIKFNVNAEVGKNISTHELLSFDAVILATGSTVPWHLDIPGKELKGVHFAMDFLKQQNKKVSGIEYTEEHIIAQGKHVVVVGDGDTGSDCIGTSNRQLAQSITQIARKPIPAKERLKNNPWPSDKITFNTSSSQEEGCDRLWATETKAFISDDHGNVKAVQIIEVEYEVDDFGRRTKLGQSEPKEIPADLVLLAVGYQHTEQQLPEKLGVQVDSRGNIVATDKAYQTSVDKIFTAGDCRKGQSLVVWAISEGRECARKVDEFLMGHSELESKEAIHQYA</sequence>
<dbReference type="InterPro" id="IPR028261">
    <property type="entry name" value="DPD_II"/>
</dbReference>